<dbReference type="AlphaFoldDB" id="A0A9D2CDT7"/>
<protein>
    <submittedName>
        <fullName evidence="1">Terminase family protein</fullName>
    </submittedName>
</protein>
<reference evidence="1" key="1">
    <citation type="journal article" date="2021" name="PeerJ">
        <title>Extensive microbial diversity within the chicken gut microbiome revealed by metagenomics and culture.</title>
        <authorList>
            <person name="Gilroy R."/>
            <person name="Ravi A."/>
            <person name="Getino M."/>
            <person name="Pursley I."/>
            <person name="Horton D.L."/>
            <person name="Alikhan N.F."/>
            <person name="Baker D."/>
            <person name="Gharbi K."/>
            <person name="Hall N."/>
            <person name="Watson M."/>
            <person name="Adriaenssens E.M."/>
            <person name="Foster-Nyarko E."/>
            <person name="Jarju S."/>
            <person name="Secka A."/>
            <person name="Antonio M."/>
            <person name="Oren A."/>
            <person name="Chaudhuri R.R."/>
            <person name="La Ragione R."/>
            <person name="Hildebrand F."/>
            <person name="Pallen M.J."/>
        </authorList>
    </citation>
    <scope>NUCLEOTIDE SEQUENCE</scope>
    <source>
        <strain evidence="1">CHK33-7979</strain>
    </source>
</reference>
<accession>A0A9D2CDT7</accession>
<dbReference type="EMBL" id="DXCX01000051">
    <property type="protein sequence ID" value="HIY73302.1"/>
    <property type="molecule type" value="Genomic_DNA"/>
</dbReference>
<dbReference type="Proteomes" id="UP000886824">
    <property type="component" value="Unassembled WGS sequence"/>
</dbReference>
<organism evidence="1 2">
    <name type="scientific">Candidatus Intestinimonas merdavium</name>
    <dbReference type="NCBI Taxonomy" id="2838622"/>
    <lineage>
        <taxon>Bacteria</taxon>
        <taxon>Bacillati</taxon>
        <taxon>Bacillota</taxon>
        <taxon>Clostridia</taxon>
        <taxon>Eubacteriales</taxon>
        <taxon>Intestinimonas</taxon>
    </lineage>
</organism>
<name>A0A9D2CDT7_9FIRM</name>
<evidence type="ECO:0000313" key="2">
    <source>
        <dbReference type="Proteomes" id="UP000886824"/>
    </source>
</evidence>
<dbReference type="InterPro" id="IPR027417">
    <property type="entry name" value="P-loop_NTPase"/>
</dbReference>
<dbReference type="Gene3D" id="3.40.50.300">
    <property type="entry name" value="P-loop containing nucleotide triphosphate hydrolases"/>
    <property type="match status" value="1"/>
</dbReference>
<sequence>MTTSPGTERSVLWTPQPKQAAFLRRGEYEGLYGGAAGGGKSEALVMEALRQVHIPHYKGLILRKTFPELEELIEKSLRYYPAAFPGARYHASSHTWRFPSGAKILFGSMHRPADRLRYQGRAFDFIGFDELTHFTWEEYSYLFSRNRPNGPGTRVYLRSTANPGGVGHGWVKARFVAAGPPGKTLWESAAVTFPDGHRETRRRSRFFLPASVFDNRRLLENDPAYLDKLALLPPAQRSALLYGDWDRFEGQVFTEWRDDPDHYLDRLGTHVIAPFPIPPTWRVWRGFDWGYSRPFSVGWYAADHDGRLYRFRELYGCAGTPNQGLRWEPARLAREIRRIEGEDPNLRGRAVRGVADPAVFASQGTESVAALMEREGVFFDKADHSRLSGLAQVHHRLAFDGEGLPMLYLFSTCAHARRTLPALTYDQANVEDVDSDGEDHIYDELRYICMANPISPRPVPVRRAVTWNPLDLGG</sequence>
<reference evidence="1" key="2">
    <citation type="submission" date="2021-04" db="EMBL/GenBank/DDBJ databases">
        <authorList>
            <person name="Gilroy R."/>
        </authorList>
    </citation>
    <scope>NUCLEOTIDE SEQUENCE</scope>
    <source>
        <strain evidence="1">CHK33-7979</strain>
    </source>
</reference>
<proteinExistence type="predicted"/>
<dbReference type="Gene3D" id="3.30.420.280">
    <property type="match status" value="1"/>
</dbReference>
<comment type="caution">
    <text evidence="1">The sequence shown here is derived from an EMBL/GenBank/DDBJ whole genome shotgun (WGS) entry which is preliminary data.</text>
</comment>
<gene>
    <name evidence="1" type="ORF">H9826_04925</name>
</gene>
<evidence type="ECO:0000313" key="1">
    <source>
        <dbReference type="EMBL" id="HIY73302.1"/>
    </source>
</evidence>
<dbReference type="Pfam" id="PF03237">
    <property type="entry name" value="Terminase_6N"/>
    <property type="match status" value="1"/>
</dbReference>